<keyword evidence="3" id="KW-1185">Reference proteome</keyword>
<reference evidence="3" key="1">
    <citation type="submission" date="2017-02" db="EMBL/GenBank/DDBJ databases">
        <authorList>
            <person name="Rodrigo-Torres L."/>
            <person name="Arahal R.D."/>
            <person name="Lucena T."/>
        </authorList>
    </citation>
    <scope>NUCLEOTIDE SEQUENCE [LARGE SCALE GENOMIC DNA]</scope>
    <source>
        <strain evidence="3">CECT 7878</strain>
    </source>
</reference>
<evidence type="ECO:0000259" key="1">
    <source>
        <dbReference type="Pfam" id="PF19192"/>
    </source>
</evidence>
<protein>
    <recommendedName>
        <fullName evidence="1">Response receiver domain-containing protein</fullName>
    </recommendedName>
</protein>
<dbReference type="EMBL" id="FULE01000078">
    <property type="protein sequence ID" value="SJN60043.1"/>
    <property type="molecule type" value="Genomic_DNA"/>
</dbReference>
<dbReference type="Pfam" id="PF19192">
    <property type="entry name" value="Response_reg_2"/>
    <property type="match status" value="1"/>
</dbReference>
<evidence type="ECO:0000313" key="2">
    <source>
        <dbReference type="EMBL" id="SJN60043.1"/>
    </source>
</evidence>
<dbReference type="OrthoDB" id="1100503at2"/>
<dbReference type="AlphaFoldDB" id="A0A1R4LUA6"/>
<proteinExistence type="predicted"/>
<accession>A0A1R4LUA6</accession>
<dbReference type="Proteomes" id="UP000188276">
    <property type="component" value="Unassembled WGS sequence"/>
</dbReference>
<feature type="domain" description="Response receiver" evidence="1">
    <location>
        <begin position="16"/>
        <end position="149"/>
    </location>
</feature>
<organism evidence="2 3">
    <name type="scientific">Vibrio ruber (strain DSM 16370 / JCM 11486 / BCRC 17186 / CECT 7878 / LMG 23124 / VR1)</name>
    <dbReference type="NCBI Taxonomy" id="1123498"/>
    <lineage>
        <taxon>Bacteria</taxon>
        <taxon>Pseudomonadati</taxon>
        <taxon>Pseudomonadota</taxon>
        <taxon>Gammaproteobacteria</taxon>
        <taxon>Vibrionales</taxon>
        <taxon>Vibrionaceae</taxon>
        <taxon>Vibrio</taxon>
    </lineage>
</organism>
<dbReference type="InterPro" id="IPR043834">
    <property type="entry name" value="REC"/>
</dbReference>
<name>A0A1R4LUA6_VIBR1</name>
<dbReference type="RefSeq" id="WP_077337759.1">
    <property type="nucleotide sequence ID" value="NZ_FULE01000078.1"/>
</dbReference>
<sequence>MVQFSQVAKEIITNTINAAYCIDDEFVEPFTEPHENSDIGTTRDLYRAFQNKNCALDIGRFQGIEYWRAQQKKNLKTKDLLILDWELSTEAPKYEPALEILHDAIQTDTLPFVCIYTNAGSLSDVEDKLIAYFCNPLAEEQGNIEELKDTFTEKVDELLGAEYYFGGEELDWFIGLSDKAFDAYKYKSRQKQLHKEINTAIGKKQKEFKGQLFPALNSASKELFSLELCELLLGLNIAGKGELSTVLPEKIDVDIFETQNNIHCLLVDSTVVMILHKSKDVQKEAAVYADELFGKIAEIVHDRPNNFMSLLSLEYRNFYRDNAKSLGKELNQVTDDAFFWHQRSVSLNPGGAQEFEAFLKEFWRSALSGNWDSFRPEMLDVLDEYKQRINIDDSLSRHEENQGKDLEQDLAFLNKKYSILRLKPECSDRLHFGDIFKSGDKFYLCITAHCDCLRPDNINHNYMFIESAQKRSLTKGLQAGDADYHSFIRDTDNKLINIEWKQRPFTIYIPKEQINTEDDTRVTISGKEKLLGYVCTQKENYTQRIANHTYSFANRVGINFANLKGISSGDTKTD</sequence>
<evidence type="ECO:0000313" key="3">
    <source>
        <dbReference type="Proteomes" id="UP000188276"/>
    </source>
</evidence>
<gene>
    <name evidence="2" type="ORF">VR7878_03944</name>
</gene>